<comment type="caution">
    <text evidence="2">The sequence shown here is derived from an EMBL/GenBank/DDBJ whole genome shotgun (WGS) entry which is preliminary data.</text>
</comment>
<dbReference type="AlphaFoldDB" id="A0A9D1U8Q7"/>
<dbReference type="Proteomes" id="UP000824264">
    <property type="component" value="Unassembled WGS sequence"/>
</dbReference>
<protein>
    <submittedName>
        <fullName evidence="2">DUF488 domain-containing protein</fullName>
    </submittedName>
</protein>
<dbReference type="InterPro" id="IPR054495">
    <property type="entry name" value="DUF488-N3a"/>
</dbReference>
<dbReference type="EMBL" id="DXGI01000030">
    <property type="protein sequence ID" value="HIW77686.1"/>
    <property type="molecule type" value="Genomic_DNA"/>
</dbReference>
<feature type="domain" description="DUF488" evidence="1">
    <location>
        <begin position="36"/>
        <end position="101"/>
    </location>
</feature>
<organism evidence="2 3">
    <name type="scientific">Candidatus Bilophila faecipullorum</name>
    <dbReference type="NCBI Taxonomy" id="2838482"/>
    <lineage>
        <taxon>Bacteria</taxon>
        <taxon>Pseudomonadati</taxon>
        <taxon>Thermodesulfobacteriota</taxon>
        <taxon>Desulfovibrionia</taxon>
        <taxon>Desulfovibrionales</taxon>
        <taxon>Desulfovibrionaceae</taxon>
        <taxon>Bilophila</taxon>
    </lineage>
</organism>
<accession>A0A9D1U8Q7</accession>
<evidence type="ECO:0000313" key="3">
    <source>
        <dbReference type="Proteomes" id="UP000824264"/>
    </source>
</evidence>
<evidence type="ECO:0000313" key="2">
    <source>
        <dbReference type="EMBL" id="HIW77686.1"/>
    </source>
</evidence>
<evidence type="ECO:0000259" key="1">
    <source>
        <dbReference type="Pfam" id="PF22751"/>
    </source>
</evidence>
<gene>
    <name evidence="2" type="ORF">H9874_00880</name>
</gene>
<sequence length="122" mass="14249">MPIETSFFSSKAPKGRKVCIAKWHRNWSGPRAERFAPSDPQAKDWKAAYRRDLESRFPTPSSLRLYLREIEARTPDPILCCFEVNPEECHRRVLAEFIKENLNLDVPEWSGRRHDGQLSLLP</sequence>
<reference evidence="2" key="1">
    <citation type="journal article" date="2021" name="PeerJ">
        <title>Extensive microbial diversity within the chicken gut microbiome revealed by metagenomics and culture.</title>
        <authorList>
            <person name="Gilroy R."/>
            <person name="Ravi A."/>
            <person name="Getino M."/>
            <person name="Pursley I."/>
            <person name="Horton D.L."/>
            <person name="Alikhan N.F."/>
            <person name="Baker D."/>
            <person name="Gharbi K."/>
            <person name="Hall N."/>
            <person name="Watson M."/>
            <person name="Adriaenssens E.M."/>
            <person name="Foster-Nyarko E."/>
            <person name="Jarju S."/>
            <person name="Secka A."/>
            <person name="Antonio M."/>
            <person name="Oren A."/>
            <person name="Chaudhuri R.R."/>
            <person name="La Ragione R."/>
            <person name="Hildebrand F."/>
            <person name="Pallen M.J."/>
        </authorList>
    </citation>
    <scope>NUCLEOTIDE SEQUENCE</scope>
    <source>
        <strain evidence="2">ChiSxjej5B17-1746</strain>
    </source>
</reference>
<dbReference type="Pfam" id="PF22751">
    <property type="entry name" value="DUF488-N3a"/>
    <property type="match status" value="1"/>
</dbReference>
<name>A0A9D1U8Q7_9BACT</name>
<proteinExistence type="predicted"/>
<reference evidence="2" key="2">
    <citation type="submission" date="2021-04" db="EMBL/GenBank/DDBJ databases">
        <authorList>
            <person name="Gilroy R."/>
        </authorList>
    </citation>
    <scope>NUCLEOTIDE SEQUENCE</scope>
    <source>
        <strain evidence="2">ChiSxjej5B17-1746</strain>
    </source>
</reference>